<accession>A0A8J3CTD3</accession>
<dbReference type="InterPro" id="IPR000352">
    <property type="entry name" value="Pep_chain_release_fac_I"/>
</dbReference>
<dbReference type="GO" id="GO:0003747">
    <property type="term" value="F:translation release factor activity"/>
    <property type="evidence" value="ECO:0007669"/>
    <property type="project" value="InterPro"/>
</dbReference>
<dbReference type="Proteomes" id="UP000642809">
    <property type="component" value="Unassembled WGS sequence"/>
</dbReference>
<reference evidence="3" key="1">
    <citation type="journal article" date="2014" name="Int. J. Syst. Evol. Microbiol.">
        <title>Complete genome sequence of Corynebacterium casei LMG S-19264T (=DSM 44701T), isolated from a smear-ripened cheese.</title>
        <authorList>
            <consortium name="US DOE Joint Genome Institute (JGI-PGF)"/>
            <person name="Walter F."/>
            <person name="Albersmeier A."/>
            <person name="Kalinowski J."/>
            <person name="Ruckert C."/>
        </authorList>
    </citation>
    <scope>NUCLEOTIDE SEQUENCE</scope>
    <source>
        <strain evidence="3">KCTC 23224</strain>
    </source>
</reference>
<proteinExistence type="inferred from homology"/>
<dbReference type="PANTHER" id="PTHR47814:SF1">
    <property type="entry name" value="PEPTIDYL-TRNA HYDROLASE ARFB"/>
    <property type="match status" value="1"/>
</dbReference>
<dbReference type="Pfam" id="PF00472">
    <property type="entry name" value="RF-1"/>
    <property type="match status" value="1"/>
</dbReference>
<dbReference type="InterPro" id="IPR045853">
    <property type="entry name" value="Pep_chain_release_fac_I_sf"/>
</dbReference>
<evidence type="ECO:0000259" key="2">
    <source>
        <dbReference type="PROSITE" id="PS00745"/>
    </source>
</evidence>
<comment type="similarity">
    <text evidence="1">Belongs to the prokaryotic/mitochondrial release factor family.</text>
</comment>
<reference evidence="3" key="2">
    <citation type="submission" date="2020-09" db="EMBL/GenBank/DDBJ databases">
        <authorList>
            <person name="Sun Q."/>
            <person name="Kim S."/>
        </authorList>
    </citation>
    <scope>NUCLEOTIDE SEQUENCE</scope>
    <source>
        <strain evidence="3">KCTC 23224</strain>
    </source>
</reference>
<organism evidence="3 4">
    <name type="scientific">Mongoliitalea lutea</name>
    <dbReference type="NCBI Taxonomy" id="849756"/>
    <lineage>
        <taxon>Bacteria</taxon>
        <taxon>Pseudomonadati</taxon>
        <taxon>Bacteroidota</taxon>
        <taxon>Cytophagia</taxon>
        <taxon>Cytophagales</taxon>
        <taxon>Cyclobacteriaceae</taxon>
        <taxon>Mongoliitalea</taxon>
    </lineage>
</organism>
<keyword evidence="4" id="KW-1185">Reference proteome</keyword>
<dbReference type="SUPFAM" id="SSF75620">
    <property type="entry name" value="Release factor"/>
    <property type="match status" value="1"/>
</dbReference>
<protein>
    <submittedName>
        <fullName evidence="3">Aminoacyl-tRNA hydrolase</fullName>
    </submittedName>
</protein>
<dbReference type="NCBIfam" id="NF006718">
    <property type="entry name" value="PRK09256.1"/>
    <property type="match status" value="1"/>
</dbReference>
<evidence type="ECO:0000256" key="1">
    <source>
        <dbReference type="ARBA" id="ARBA00010835"/>
    </source>
</evidence>
<dbReference type="AlphaFoldDB" id="A0A8J3CTD3"/>
<dbReference type="RefSeq" id="WP_308428132.1">
    <property type="nucleotide sequence ID" value="NZ_BMYF01000001.1"/>
</dbReference>
<feature type="domain" description="Prokaryotic-type class I peptide chain release factors" evidence="2">
    <location>
        <begin position="25"/>
        <end position="41"/>
    </location>
</feature>
<name>A0A8J3CTD3_9BACT</name>
<gene>
    <name evidence="3" type="ORF">GCM10008106_01590</name>
</gene>
<comment type="caution">
    <text evidence="3">The sequence shown here is derived from an EMBL/GenBank/DDBJ whole genome shotgun (WGS) entry which is preliminary data.</text>
</comment>
<dbReference type="PROSITE" id="PS00745">
    <property type="entry name" value="RF_PROK_I"/>
    <property type="match status" value="1"/>
</dbReference>
<dbReference type="GO" id="GO:0004045">
    <property type="term" value="F:peptidyl-tRNA hydrolase activity"/>
    <property type="evidence" value="ECO:0007669"/>
    <property type="project" value="TreeGrafter"/>
</dbReference>
<evidence type="ECO:0000313" key="3">
    <source>
        <dbReference type="EMBL" id="GHB24539.1"/>
    </source>
</evidence>
<evidence type="ECO:0000313" key="4">
    <source>
        <dbReference type="Proteomes" id="UP000642809"/>
    </source>
</evidence>
<keyword evidence="3" id="KW-0378">Hydrolase</keyword>
<sequence>MLTMEILKKAKSRWLDPEFEFIMSRSSGPGGQHVNKVNSKVQLKFNVSNSDILSEEEKVLLQKKWASKLDATGAVLIQCQEKRSQLQNKELAIRKFYEMVVKASEKKKVRVATKPSKAAIEERLKTKKAQSEKKKWRSDY</sequence>
<dbReference type="Gene3D" id="3.30.160.20">
    <property type="match status" value="1"/>
</dbReference>
<dbReference type="EMBL" id="BMYF01000001">
    <property type="protein sequence ID" value="GHB24539.1"/>
    <property type="molecule type" value="Genomic_DNA"/>
</dbReference>
<dbReference type="GO" id="GO:0072344">
    <property type="term" value="P:rescue of stalled ribosome"/>
    <property type="evidence" value="ECO:0007669"/>
    <property type="project" value="TreeGrafter"/>
</dbReference>
<dbReference type="PANTHER" id="PTHR47814">
    <property type="entry name" value="PEPTIDYL-TRNA HYDROLASE ARFB"/>
    <property type="match status" value="1"/>
</dbReference>
<dbReference type="GO" id="GO:0043022">
    <property type="term" value="F:ribosome binding"/>
    <property type="evidence" value="ECO:0007669"/>
    <property type="project" value="TreeGrafter"/>
</dbReference>